<protein>
    <recommendedName>
        <fullName evidence="11">Murein endopeptidase K</fullName>
    </recommendedName>
</protein>
<dbReference type="RefSeq" id="WP_071019750.1">
    <property type="nucleotide sequence ID" value="NZ_CP017755.1"/>
</dbReference>
<evidence type="ECO:0000256" key="5">
    <source>
        <dbReference type="ARBA" id="ARBA00022729"/>
    </source>
</evidence>
<evidence type="ECO:0000256" key="1">
    <source>
        <dbReference type="ARBA" id="ARBA00001947"/>
    </source>
</evidence>
<dbReference type="PANTHER" id="PTHR37425">
    <property type="match status" value="1"/>
</dbReference>
<evidence type="ECO:0000256" key="2">
    <source>
        <dbReference type="ARBA" id="ARBA00004776"/>
    </source>
</evidence>
<gene>
    <name evidence="13" type="ORF">BKK80_28175</name>
</gene>
<name>A0ABM6FCW4_9BURK</name>
<keyword evidence="9" id="KW-0961">Cell wall biogenesis/degradation</keyword>
<keyword evidence="4" id="KW-0479">Metal-binding</keyword>
<dbReference type="PROSITE" id="PS51318">
    <property type="entry name" value="TAT"/>
    <property type="match status" value="1"/>
</dbReference>
<evidence type="ECO:0000256" key="10">
    <source>
        <dbReference type="ARBA" id="ARBA00093448"/>
    </source>
</evidence>
<dbReference type="InterPro" id="IPR010275">
    <property type="entry name" value="MepK"/>
</dbReference>
<comment type="similarity">
    <text evidence="10">Belongs to the peptidase M15 family.</text>
</comment>
<accession>A0ABM6FCW4</accession>
<reference evidence="13 14" key="1">
    <citation type="submission" date="2016-10" db="EMBL/GenBank/DDBJ databases">
        <title>Complete genome sequences of three Cupriavidus strains isolated from various Malaysian environments.</title>
        <authorList>
            <person name="Abdullah A.A.-A."/>
            <person name="Shafie N.A.H."/>
            <person name="Lau N.S."/>
        </authorList>
    </citation>
    <scope>NUCLEOTIDE SEQUENCE [LARGE SCALE GENOMIC DNA]</scope>
    <source>
        <strain evidence="13 14">USMAA1020</strain>
    </source>
</reference>
<keyword evidence="3" id="KW-0645">Protease</keyword>
<evidence type="ECO:0000313" key="14">
    <source>
        <dbReference type="Proteomes" id="UP000177515"/>
    </source>
</evidence>
<feature type="chain" id="PRO_5045708997" description="Murein endopeptidase K" evidence="12">
    <location>
        <begin position="35"/>
        <end position="188"/>
    </location>
</feature>
<keyword evidence="7" id="KW-0862">Zinc</keyword>
<keyword evidence="14" id="KW-1185">Reference proteome</keyword>
<evidence type="ECO:0000256" key="3">
    <source>
        <dbReference type="ARBA" id="ARBA00022670"/>
    </source>
</evidence>
<dbReference type="EMBL" id="CP017755">
    <property type="protein sequence ID" value="AOZ09606.1"/>
    <property type="molecule type" value="Genomic_DNA"/>
</dbReference>
<sequence length="188" mass="20182">MSDPVHPRRRFLHRAGAAALATGLLPLAPQPALAALAALPGAHALSFDNLHTGERLSTVFAIGDTFVPQALQSLNHLLRDHYSGQVGNMDPQLFGLLFRLRQALGTDEPFQVISGFRSPATNARLRHTGGGGVARRSLHMDGQAIDIRLAGVPLAELRDAALSLQGGGVGFYEKEQFVHVDTGRVRAW</sequence>
<keyword evidence="5 12" id="KW-0732">Signal</keyword>
<comment type="pathway">
    <text evidence="2">Cell wall biogenesis; cell wall polysaccharide biosynthesis.</text>
</comment>
<keyword evidence="8" id="KW-0482">Metalloprotease</keyword>
<dbReference type="SUPFAM" id="SSF55166">
    <property type="entry name" value="Hedgehog/DD-peptidase"/>
    <property type="match status" value="1"/>
</dbReference>
<feature type="signal peptide" evidence="12">
    <location>
        <begin position="1"/>
        <end position="34"/>
    </location>
</feature>
<dbReference type="InterPro" id="IPR006311">
    <property type="entry name" value="TAT_signal"/>
</dbReference>
<dbReference type="Gene3D" id="3.30.1380.10">
    <property type="match status" value="1"/>
</dbReference>
<organism evidence="13 14">
    <name type="scientific">Cupriavidus malaysiensis</name>
    <dbReference type="NCBI Taxonomy" id="367825"/>
    <lineage>
        <taxon>Bacteria</taxon>
        <taxon>Pseudomonadati</taxon>
        <taxon>Pseudomonadota</taxon>
        <taxon>Betaproteobacteria</taxon>
        <taxon>Burkholderiales</taxon>
        <taxon>Burkholderiaceae</taxon>
        <taxon>Cupriavidus</taxon>
    </lineage>
</organism>
<dbReference type="CDD" id="cd14844">
    <property type="entry name" value="Zn-DD-carboxypeptidase_like"/>
    <property type="match status" value="1"/>
</dbReference>
<evidence type="ECO:0000256" key="7">
    <source>
        <dbReference type="ARBA" id="ARBA00022833"/>
    </source>
</evidence>
<evidence type="ECO:0000256" key="11">
    <source>
        <dbReference type="ARBA" id="ARBA00093666"/>
    </source>
</evidence>
<proteinExistence type="inferred from homology"/>
<dbReference type="Proteomes" id="UP000177515">
    <property type="component" value="Chromosome 2"/>
</dbReference>
<comment type="cofactor">
    <cofactor evidence="1">
        <name>Zn(2+)</name>
        <dbReference type="ChEBI" id="CHEBI:29105"/>
    </cofactor>
</comment>
<dbReference type="Pfam" id="PF05951">
    <property type="entry name" value="Peptidase_M15_2"/>
    <property type="match status" value="1"/>
</dbReference>
<dbReference type="InterPro" id="IPR009045">
    <property type="entry name" value="Zn_M74/Hedgehog-like"/>
</dbReference>
<evidence type="ECO:0000256" key="12">
    <source>
        <dbReference type="SAM" id="SignalP"/>
    </source>
</evidence>
<evidence type="ECO:0000256" key="8">
    <source>
        <dbReference type="ARBA" id="ARBA00023049"/>
    </source>
</evidence>
<dbReference type="PANTHER" id="PTHR37425:SF1">
    <property type="entry name" value="OUTER MEMBRANE PROTEIN"/>
    <property type="match status" value="1"/>
</dbReference>
<keyword evidence="6" id="KW-0378">Hydrolase</keyword>
<evidence type="ECO:0000256" key="6">
    <source>
        <dbReference type="ARBA" id="ARBA00022801"/>
    </source>
</evidence>
<evidence type="ECO:0000256" key="4">
    <source>
        <dbReference type="ARBA" id="ARBA00022723"/>
    </source>
</evidence>
<evidence type="ECO:0000313" key="13">
    <source>
        <dbReference type="EMBL" id="AOZ09606.1"/>
    </source>
</evidence>
<evidence type="ECO:0000256" key="9">
    <source>
        <dbReference type="ARBA" id="ARBA00023316"/>
    </source>
</evidence>